<dbReference type="AlphaFoldDB" id="A0A3R6EJ03"/>
<evidence type="ECO:0000313" key="10">
    <source>
        <dbReference type="Proteomes" id="UP000283513"/>
    </source>
</evidence>
<dbReference type="Proteomes" id="UP000479531">
    <property type="component" value="Unassembled WGS sequence"/>
</dbReference>
<evidence type="ECO:0000313" key="14">
    <source>
        <dbReference type="Proteomes" id="UP000479531"/>
    </source>
</evidence>
<dbReference type="EMBL" id="QSHO01000015">
    <property type="protein sequence ID" value="RHC14536.1"/>
    <property type="molecule type" value="Genomic_DNA"/>
</dbReference>
<dbReference type="RefSeq" id="WP_006858442.1">
    <property type="nucleotide sequence ID" value="NZ_CABIYH010000027.1"/>
</dbReference>
<dbReference type="Proteomes" id="UP000283513">
    <property type="component" value="Unassembled WGS sequence"/>
</dbReference>
<dbReference type="GeneID" id="61435025"/>
<gene>
    <name evidence="8" type="ORF">DW856_15060</name>
    <name evidence="7" type="ORF">DW927_18755</name>
    <name evidence="9" type="ORF">DWZ31_10095</name>
    <name evidence="6" type="ORF">GCK47_16475</name>
    <name evidence="5" type="ORF">GMD50_10270</name>
</gene>
<evidence type="ECO:0000313" key="6">
    <source>
        <dbReference type="EMBL" id="MVQ47235.1"/>
    </source>
</evidence>
<dbReference type="InterPro" id="IPR003313">
    <property type="entry name" value="AraC-bd"/>
</dbReference>
<dbReference type="EMBL" id="QSFP01000037">
    <property type="protein sequence ID" value="RHA62038.1"/>
    <property type="molecule type" value="Genomic_DNA"/>
</dbReference>
<dbReference type="PANTHER" id="PTHR46796">
    <property type="entry name" value="HTH-TYPE TRANSCRIPTIONAL ACTIVATOR RHAS-RELATED"/>
    <property type="match status" value="1"/>
</dbReference>
<dbReference type="GO" id="GO:0043565">
    <property type="term" value="F:sequence-specific DNA binding"/>
    <property type="evidence" value="ECO:0007669"/>
    <property type="project" value="InterPro"/>
</dbReference>
<comment type="caution">
    <text evidence="8">The sequence shown here is derived from an EMBL/GenBank/DDBJ whole genome shotgun (WGS) entry which is preliminary data.</text>
</comment>
<reference evidence="10 11" key="1">
    <citation type="submission" date="2018-08" db="EMBL/GenBank/DDBJ databases">
        <title>A genome reference for cultivated species of the human gut microbiota.</title>
        <authorList>
            <person name="Zou Y."/>
            <person name="Xue W."/>
            <person name="Luo G."/>
        </authorList>
    </citation>
    <scope>NUCLEOTIDE SEQUENCE [LARGE SCALE GENOMIC DNA]</scope>
    <source>
        <strain evidence="9 11">AF31-21AC</strain>
        <strain evidence="8 10">AM37-1AC</strain>
        <strain evidence="7 12">AM43-11</strain>
    </source>
</reference>
<dbReference type="Proteomes" id="UP000283586">
    <property type="component" value="Unassembled WGS sequence"/>
</dbReference>
<evidence type="ECO:0000313" key="13">
    <source>
        <dbReference type="Proteomes" id="UP000478483"/>
    </source>
</evidence>
<evidence type="ECO:0000313" key="8">
    <source>
        <dbReference type="EMBL" id="RHC14536.1"/>
    </source>
</evidence>
<dbReference type="Pfam" id="PF02311">
    <property type="entry name" value="AraC_binding"/>
    <property type="match status" value="1"/>
</dbReference>
<dbReference type="Proteomes" id="UP000284465">
    <property type="component" value="Unassembled WGS sequence"/>
</dbReference>
<organism evidence="8 10">
    <name type="scientific">Roseburia intestinalis</name>
    <dbReference type="NCBI Taxonomy" id="166486"/>
    <lineage>
        <taxon>Bacteria</taxon>
        <taxon>Bacillati</taxon>
        <taxon>Bacillota</taxon>
        <taxon>Clostridia</taxon>
        <taxon>Lachnospirales</taxon>
        <taxon>Lachnospiraceae</taxon>
        <taxon>Roseburia</taxon>
    </lineage>
</organism>
<dbReference type="PROSITE" id="PS01124">
    <property type="entry name" value="HTH_ARAC_FAMILY_2"/>
    <property type="match status" value="1"/>
</dbReference>
<proteinExistence type="predicted"/>
<reference evidence="5 13" key="2">
    <citation type="journal article" date="2019" name="Nat. Med.">
        <title>A library of human gut bacterial isolates paired with longitudinal multiomics data enables mechanistic microbiome research.</title>
        <authorList>
            <person name="Poyet M."/>
            <person name="Groussin M."/>
            <person name="Gibbons S.M."/>
            <person name="Avila-Pacheco J."/>
            <person name="Jiang X."/>
            <person name="Kearney S.M."/>
            <person name="Perrotta A.R."/>
            <person name="Berdy B."/>
            <person name="Zhao S."/>
            <person name="Lieberman T.D."/>
            <person name="Swanson P.K."/>
            <person name="Smith M."/>
            <person name="Roesemann S."/>
            <person name="Alexander J.E."/>
            <person name="Rich S.A."/>
            <person name="Livny J."/>
            <person name="Vlamakis H."/>
            <person name="Clish C."/>
            <person name="Bullock K."/>
            <person name="Deik A."/>
            <person name="Scott J."/>
            <person name="Pierce K.A."/>
            <person name="Xavier R.J."/>
            <person name="Alm E.J."/>
        </authorList>
    </citation>
    <scope>NUCLEOTIDE SEQUENCE [LARGE SCALE GENOMIC DNA]</scope>
    <source>
        <strain evidence="5 13">BIOML-A1</strain>
    </source>
</reference>
<dbReference type="Proteomes" id="UP000478483">
    <property type="component" value="Unassembled WGS sequence"/>
</dbReference>
<evidence type="ECO:0000259" key="4">
    <source>
        <dbReference type="PROSITE" id="PS01124"/>
    </source>
</evidence>
<dbReference type="GO" id="GO:0003700">
    <property type="term" value="F:DNA-binding transcription factor activity"/>
    <property type="evidence" value="ECO:0007669"/>
    <property type="project" value="InterPro"/>
</dbReference>
<dbReference type="SUPFAM" id="SSF46689">
    <property type="entry name" value="Homeodomain-like"/>
    <property type="match status" value="2"/>
</dbReference>
<dbReference type="Gene3D" id="1.10.10.60">
    <property type="entry name" value="Homeodomain-like"/>
    <property type="match status" value="2"/>
</dbReference>
<evidence type="ECO:0000256" key="2">
    <source>
        <dbReference type="ARBA" id="ARBA00023125"/>
    </source>
</evidence>
<keyword evidence="1" id="KW-0805">Transcription regulation</keyword>
<dbReference type="EMBL" id="QRQN01000011">
    <property type="protein sequence ID" value="RHN07769.1"/>
    <property type="molecule type" value="Genomic_DNA"/>
</dbReference>
<dbReference type="Pfam" id="PF12833">
    <property type="entry name" value="HTH_18"/>
    <property type="match status" value="1"/>
</dbReference>
<evidence type="ECO:0000256" key="3">
    <source>
        <dbReference type="ARBA" id="ARBA00023163"/>
    </source>
</evidence>
<dbReference type="OrthoDB" id="9801721at2"/>
<reference evidence="6 14" key="3">
    <citation type="submission" date="2019-10" db="EMBL/GenBank/DDBJ databases">
        <title>Roseburia spp. ameliorate alcoholic fatty liver via restoration of gut barrier function.</title>
        <authorList>
            <person name="Seo B."/>
            <person name="Ko G."/>
        </authorList>
    </citation>
    <scope>NUCLEOTIDE SEQUENCE [LARGE SCALE GENOMIC DNA]</scope>
    <source>
        <strain evidence="6 14">SNUG30017</strain>
    </source>
</reference>
<evidence type="ECO:0000313" key="11">
    <source>
        <dbReference type="Proteomes" id="UP000283586"/>
    </source>
</evidence>
<dbReference type="InterPro" id="IPR018060">
    <property type="entry name" value="HTH_AraC"/>
</dbReference>
<evidence type="ECO:0000256" key="1">
    <source>
        <dbReference type="ARBA" id="ARBA00023015"/>
    </source>
</evidence>
<evidence type="ECO:0000313" key="5">
    <source>
        <dbReference type="EMBL" id="MTR85438.1"/>
    </source>
</evidence>
<dbReference type="InterPro" id="IPR050204">
    <property type="entry name" value="AraC_XylS_family_regulators"/>
</dbReference>
<evidence type="ECO:0000313" key="12">
    <source>
        <dbReference type="Proteomes" id="UP000284465"/>
    </source>
</evidence>
<keyword evidence="3" id="KW-0804">Transcription</keyword>
<dbReference type="EMBL" id="WNAJ01000010">
    <property type="protein sequence ID" value="MTR85438.1"/>
    <property type="molecule type" value="Genomic_DNA"/>
</dbReference>
<sequence length="280" mass="33194">MKKQGYKMEYLKILDSTQRSFGQKKSYTIVFIAGGIGYMHQEDDNIVCTMEDLIFIKPGNKVKLEYRKNKYPLEVYVLYIGEELLRKLSDEETRLDEAFDFVPYQVKIVHSESESAMLIKNISKKLYSMNNEPPKFARSLYEKSLLTMILVLALRSSVQEDVQIKTNKKKHVVMDDIFIYIREHLTEDISLERLENEFYVSRYHIVREFKKMTGETPHSYIVKSRLDLCRHYIEQGKSIREVYALGGFGGYNHFFRAFKKEYGVTPMQYYNNLQIDRNEK</sequence>
<dbReference type="SMART" id="SM00342">
    <property type="entry name" value="HTH_ARAC"/>
    <property type="match status" value="1"/>
</dbReference>
<keyword evidence="2" id="KW-0238">DNA-binding</keyword>
<evidence type="ECO:0000313" key="9">
    <source>
        <dbReference type="EMBL" id="RHN07769.1"/>
    </source>
</evidence>
<feature type="domain" description="HTH araC/xylS-type" evidence="4">
    <location>
        <begin position="175"/>
        <end position="272"/>
    </location>
</feature>
<protein>
    <submittedName>
        <fullName evidence="8">AraC family transcriptional regulator</fullName>
    </submittedName>
    <submittedName>
        <fullName evidence="5">Helix-turn-helix domain-containing protein</fullName>
    </submittedName>
</protein>
<dbReference type="EMBL" id="WGGT01000026">
    <property type="protein sequence ID" value="MVQ47235.1"/>
    <property type="molecule type" value="Genomic_DNA"/>
</dbReference>
<accession>A0A3R6EJ03</accession>
<dbReference type="InterPro" id="IPR009057">
    <property type="entry name" value="Homeodomain-like_sf"/>
</dbReference>
<name>A0A3R6EJ03_9FIRM</name>
<evidence type="ECO:0000313" key="7">
    <source>
        <dbReference type="EMBL" id="RHA62038.1"/>
    </source>
</evidence>